<protein>
    <submittedName>
        <fullName evidence="1">Uncharacterized protein</fullName>
    </submittedName>
</protein>
<dbReference type="EMBL" id="CAXIEN010000007">
    <property type="protein sequence ID" value="CAL1262828.1"/>
    <property type="molecule type" value="Genomic_DNA"/>
</dbReference>
<sequence length="40" mass="4573">MTQYFSLTKTIQFSSVSLSYYTQTAEEPSDCNLLIHTINP</sequence>
<accession>A0AAV1YV97</accession>
<keyword evidence="2" id="KW-1185">Reference proteome</keyword>
<proteinExistence type="predicted"/>
<reference evidence="1 2" key="1">
    <citation type="submission" date="2024-04" db="EMBL/GenBank/DDBJ databases">
        <authorList>
            <person name="Rising A."/>
            <person name="Reimegard J."/>
            <person name="Sonavane S."/>
            <person name="Akerstrom W."/>
            <person name="Nylinder S."/>
            <person name="Hedman E."/>
            <person name="Kallberg Y."/>
        </authorList>
    </citation>
    <scope>NUCLEOTIDE SEQUENCE [LARGE SCALE GENOMIC DNA]</scope>
</reference>
<evidence type="ECO:0000313" key="1">
    <source>
        <dbReference type="EMBL" id="CAL1262828.1"/>
    </source>
</evidence>
<dbReference type="AlphaFoldDB" id="A0AAV1YV97"/>
<comment type="caution">
    <text evidence="1">The sequence shown here is derived from an EMBL/GenBank/DDBJ whole genome shotgun (WGS) entry which is preliminary data.</text>
</comment>
<evidence type="ECO:0000313" key="2">
    <source>
        <dbReference type="Proteomes" id="UP001497382"/>
    </source>
</evidence>
<dbReference type="Proteomes" id="UP001497382">
    <property type="component" value="Unassembled WGS sequence"/>
</dbReference>
<organism evidence="1 2">
    <name type="scientific">Larinioides sclopetarius</name>
    <dbReference type="NCBI Taxonomy" id="280406"/>
    <lineage>
        <taxon>Eukaryota</taxon>
        <taxon>Metazoa</taxon>
        <taxon>Ecdysozoa</taxon>
        <taxon>Arthropoda</taxon>
        <taxon>Chelicerata</taxon>
        <taxon>Arachnida</taxon>
        <taxon>Araneae</taxon>
        <taxon>Araneomorphae</taxon>
        <taxon>Entelegynae</taxon>
        <taxon>Araneoidea</taxon>
        <taxon>Araneidae</taxon>
        <taxon>Larinioides</taxon>
    </lineage>
</organism>
<name>A0AAV1YV97_9ARAC</name>
<gene>
    <name evidence="1" type="ORF">LARSCL_LOCUS1219</name>
</gene>